<sequence length="819" mass="91532">MAAPAEMAKGEGSEASTTNTVRIYIGGLGESVTAEDLKKTFSTPQLGKVEAMDIVRTKGRSFAYLDLIPSSDKSLPKLFSTYNRCMWKGGRLRIEKAKEHFFLRLKREWEEDATLATTSAHLPITAAEMTNSLKVQKKGSKLDEAQIRIYFPKLGKIKSVPLRGTGKHKYSFQRVEVPSLPTHFCDCEEHSGPPYTTKQKSLCNYDSKDGGMDEKELNIMNSVLNRIFERENYSEKAPRNFKISKEVRSSNNKVDHLQNDKNLVNQQMGDDDNLILNVVAGANDGTTMVKDPIQEAMTATQVNEDFVDQEMDDDDDNLIINVVAGANDETTIFNDPTQEAIAAIQNSISKESRLATDKQLQGRKTSSNRKRKAPSEDEAHTLLRKPEAKQSLNTLICDRADVFPTEVKPGSQPSNRSAKFPKKSPWKDLISASSVATFSVLDILPSAISDKEMQSGSEGASESYFSDKKDEVSKDENVSDQHEELDNVESEDEVSENEKVSDQHEELDNVESEDEVSEDEKVSDQHEELDNVESEDEVSEDEEVSDQHEELDNVESEDEVSEDEKVSNQHDELDNVESEDEEISDQHEVDKVESEDEVSKDEKVSDQHEEDKVESESEVSKDEKVSDQHEELDKIAEHPTDNLDGPVDIYVRGAAWRKKSSWTQLVRDTTRNSFSISQILPGLSLPEPELPVMGETGKAQKSNSMDKSDSRDVSTSLEGTKADALGTCSGSVIVEEQKNVPFSRELPHLDKYQQKGKMKDEACAPTPEKEHLSAPKQAIVEGTNYSETCSFMRSAASMKEWTKTKTALSGSLKKINEKK</sequence>
<dbReference type="PANTHER" id="PTHR23099">
    <property type="entry name" value="TRANSCRIPTIONAL REGULATOR"/>
    <property type="match status" value="1"/>
</dbReference>
<evidence type="ECO:0000313" key="7">
    <source>
        <dbReference type="EMBL" id="KAJ8543395.1"/>
    </source>
</evidence>
<feature type="compositionally biased region" description="Acidic residues" evidence="5">
    <location>
        <begin position="552"/>
        <end position="562"/>
    </location>
</feature>
<evidence type="ECO:0000256" key="3">
    <source>
        <dbReference type="ARBA" id="ARBA00023242"/>
    </source>
</evidence>
<feature type="compositionally biased region" description="Low complexity" evidence="5">
    <location>
        <begin position="682"/>
        <end position="691"/>
    </location>
</feature>
<feature type="compositionally biased region" description="Basic and acidic residues" evidence="5">
    <location>
        <begin position="496"/>
        <end position="507"/>
    </location>
</feature>
<evidence type="ECO:0000256" key="4">
    <source>
        <dbReference type="PROSITE-ProRule" id="PRU00176"/>
    </source>
</evidence>
<accession>A0A9Q1R8M9</accession>
<feature type="compositionally biased region" description="Basic and acidic residues" evidence="5">
    <location>
        <begin position="519"/>
        <end position="529"/>
    </location>
</feature>
<feature type="compositionally biased region" description="Basic and acidic residues" evidence="5">
    <location>
        <begin position="373"/>
        <end position="387"/>
    </location>
</feature>
<name>A0A9Q1R8M9_9SOLA</name>
<dbReference type="SUPFAM" id="SSF54928">
    <property type="entry name" value="RNA-binding domain, RBD"/>
    <property type="match status" value="1"/>
</dbReference>
<dbReference type="GO" id="GO:0005730">
    <property type="term" value="C:nucleolus"/>
    <property type="evidence" value="ECO:0007669"/>
    <property type="project" value="UniProtKB-SubCell"/>
</dbReference>
<dbReference type="PANTHER" id="PTHR23099:SF0">
    <property type="entry name" value="GERM CELL NUCLEAR ACIDIC PROTEIN"/>
    <property type="match status" value="1"/>
</dbReference>
<dbReference type="AlphaFoldDB" id="A0A9Q1R8M9"/>
<dbReference type="CDD" id="cd12226">
    <property type="entry name" value="RRM_NOL8"/>
    <property type="match status" value="1"/>
</dbReference>
<keyword evidence="2 4" id="KW-0694">RNA-binding</keyword>
<dbReference type="OrthoDB" id="21643at2759"/>
<dbReference type="InterPro" id="IPR034138">
    <property type="entry name" value="NOP8_RRM"/>
</dbReference>
<dbReference type="InterPro" id="IPR035979">
    <property type="entry name" value="RBD_domain_sf"/>
</dbReference>
<protein>
    <recommendedName>
        <fullName evidence="6">RRM domain-containing protein</fullName>
    </recommendedName>
</protein>
<evidence type="ECO:0000256" key="2">
    <source>
        <dbReference type="ARBA" id="ARBA00022884"/>
    </source>
</evidence>
<feature type="compositionally biased region" description="Basic and acidic residues" evidence="5">
    <location>
        <begin position="465"/>
        <end position="485"/>
    </location>
</feature>
<reference evidence="8" key="1">
    <citation type="journal article" date="2023" name="Proc. Natl. Acad. Sci. U.S.A.">
        <title>Genomic and structural basis for evolution of tropane alkaloid biosynthesis.</title>
        <authorList>
            <person name="Wanga Y.-J."/>
            <person name="Taina T."/>
            <person name="Yua J.-Y."/>
            <person name="Lia J."/>
            <person name="Xua B."/>
            <person name="Chenc J."/>
            <person name="D'Auriad J.C."/>
            <person name="Huanga J.-P."/>
            <person name="Huanga S.-X."/>
        </authorList>
    </citation>
    <scope>NUCLEOTIDE SEQUENCE [LARGE SCALE GENOMIC DNA]</scope>
    <source>
        <strain evidence="8">cv. KIB-2019</strain>
    </source>
</reference>
<feature type="region of interest" description="Disordered" evidence="5">
    <location>
        <begin position="682"/>
        <end position="717"/>
    </location>
</feature>
<feature type="compositionally biased region" description="Acidic residues" evidence="5">
    <location>
        <begin position="508"/>
        <end position="518"/>
    </location>
</feature>
<comment type="subcellular location">
    <subcellularLocation>
        <location evidence="1">Nucleus</location>
        <location evidence="1">Nucleolus</location>
    </subcellularLocation>
</comment>
<evidence type="ECO:0000256" key="5">
    <source>
        <dbReference type="SAM" id="MobiDB-lite"/>
    </source>
</evidence>
<gene>
    <name evidence="7" type="ORF">K7X08_005918</name>
</gene>
<feature type="domain" description="RRM" evidence="6">
    <location>
        <begin position="21"/>
        <end position="99"/>
    </location>
</feature>
<feature type="region of interest" description="Disordered" evidence="5">
    <location>
        <begin position="404"/>
        <end position="424"/>
    </location>
</feature>
<feature type="region of interest" description="Disordered" evidence="5">
    <location>
        <begin position="451"/>
        <end position="647"/>
    </location>
</feature>
<feature type="region of interest" description="Disordered" evidence="5">
    <location>
        <begin position="353"/>
        <end position="387"/>
    </location>
</feature>
<feature type="compositionally biased region" description="Basic and acidic residues" evidence="5">
    <location>
        <begin position="600"/>
        <end position="641"/>
    </location>
</feature>
<comment type="caution">
    <text evidence="7">The sequence shown here is derived from an EMBL/GenBank/DDBJ whole genome shotgun (WGS) entry which is preliminary data.</text>
</comment>
<feature type="compositionally biased region" description="Polar residues" evidence="5">
    <location>
        <begin position="454"/>
        <end position="464"/>
    </location>
</feature>
<feature type="compositionally biased region" description="Basic and acidic residues" evidence="5">
    <location>
        <begin position="563"/>
        <end position="573"/>
    </location>
</feature>
<keyword evidence="8" id="KW-1185">Reference proteome</keyword>
<dbReference type="GO" id="GO:0003723">
    <property type="term" value="F:RNA binding"/>
    <property type="evidence" value="ECO:0007669"/>
    <property type="project" value="UniProtKB-UniRule"/>
</dbReference>
<dbReference type="PROSITE" id="PS50102">
    <property type="entry name" value="RRM"/>
    <property type="match status" value="1"/>
</dbReference>
<evidence type="ECO:0000313" key="8">
    <source>
        <dbReference type="Proteomes" id="UP001152561"/>
    </source>
</evidence>
<dbReference type="InterPro" id="IPR012677">
    <property type="entry name" value="Nucleotide-bd_a/b_plait_sf"/>
</dbReference>
<feature type="compositionally biased region" description="Acidic residues" evidence="5">
    <location>
        <begin position="530"/>
        <end position="544"/>
    </location>
</feature>
<feature type="region of interest" description="Disordered" evidence="5">
    <location>
        <begin position="754"/>
        <end position="773"/>
    </location>
</feature>
<dbReference type="Gene3D" id="3.30.70.330">
    <property type="match status" value="1"/>
</dbReference>
<feature type="compositionally biased region" description="Acidic residues" evidence="5">
    <location>
        <begin position="574"/>
        <end position="583"/>
    </location>
</feature>
<dbReference type="Proteomes" id="UP001152561">
    <property type="component" value="Unassembled WGS sequence"/>
</dbReference>
<dbReference type="InterPro" id="IPR000504">
    <property type="entry name" value="RRM_dom"/>
</dbReference>
<evidence type="ECO:0000256" key="1">
    <source>
        <dbReference type="ARBA" id="ARBA00004604"/>
    </source>
</evidence>
<keyword evidence="3" id="KW-0539">Nucleus</keyword>
<dbReference type="EMBL" id="JAJAGQ010000014">
    <property type="protein sequence ID" value="KAJ8543395.1"/>
    <property type="molecule type" value="Genomic_DNA"/>
</dbReference>
<feature type="compositionally biased region" description="Acidic residues" evidence="5">
    <location>
        <begin position="486"/>
        <end position="495"/>
    </location>
</feature>
<evidence type="ECO:0000259" key="6">
    <source>
        <dbReference type="PROSITE" id="PS50102"/>
    </source>
</evidence>
<organism evidence="7 8">
    <name type="scientific">Anisodus acutangulus</name>
    <dbReference type="NCBI Taxonomy" id="402998"/>
    <lineage>
        <taxon>Eukaryota</taxon>
        <taxon>Viridiplantae</taxon>
        <taxon>Streptophyta</taxon>
        <taxon>Embryophyta</taxon>
        <taxon>Tracheophyta</taxon>
        <taxon>Spermatophyta</taxon>
        <taxon>Magnoliopsida</taxon>
        <taxon>eudicotyledons</taxon>
        <taxon>Gunneridae</taxon>
        <taxon>Pentapetalae</taxon>
        <taxon>asterids</taxon>
        <taxon>lamiids</taxon>
        <taxon>Solanales</taxon>
        <taxon>Solanaceae</taxon>
        <taxon>Solanoideae</taxon>
        <taxon>Hyoscyameae</taxon>
        <taxon>Anisodus</taxon>
    </lineage>
</organism>
<proteinExistence type="predicted"/>